<dbReference type="GO" id="GO:0003887">
    <property type="term" value="F:DNA-directed DNA polymerase activity"/>
    <property type="evidence" value="ECO:0007669"/>
    <property type="project" value="InterPro"/>
</dbReference>
<dbReference type="GO" id="GO:0006270">
    <property type="term" value="P:DNA replication initiation"/>
    <property type="evidence" value="ECO:0007669"/>
    <property type="project" value="InterPro"/>
</dbReference>
<dbReference type="InterPro" id="IPR000525">
    <property type="entry name" value="Initiator_Rep_WH1"/>
</dbReference>
<dbReference type="Pfam" id="PF21205">
    <property type="entry name" value="Rep3_C"/>
    <property type="match status" value="1"/>
</dbReference>
<accession>A0A1N6IKZ8</accession>
<dbReference type="Pfam" id="PF01051">
    <property type="entry name" value="Rep3_N"/>
    <property type="match status" value="1"/>
</dbReference>
<reference evidence="4" key="1">
    <citation type="submission" date="2016-11" db="EMBL/GenBank/DDBJ databases">
        <authorList>
            <person name="Varghese N."/>
            <person name="Submissions S."/>
        </authorList>
    </citation>
    <scope>NUCLEOTIDE SEQUENCE [LARGE SCALE GENOMIC DNA]</scope>
    <source>
        <strain evidence="4">313</strain>
    </source>
</reference>
<dbReference type="Proteomes" id="UP000184758">
    <property type="component" value="Unassembled WGS sequence"/>
</dbReference>
<name>A0A1N6IKZ8_9LACT</name>
<evidence type="ECO:0000313" key="4">
    <source>
        <dbReference type="Proteomes" id="UP000184758"/>
    </source>
</evidence>
<dbReference type="EMBL" id="FSRN01000004">
    <property type="protein sequence ID" value="SIO32671.1"/>
    <property type="molecule type" value="Genomic_DNA"/>
</dbReference>
<keyword evidence="4" id="KW-1185">Reference proteome</keyword>
<sequence>MSNEIVKYNNIMNEVSFRKFNPVEFDLFFSLCSKMKLKGSEPITLTFDEVKKLTNYSSRDKVRFIHDLENMYSKMLNLNFRYEDESEIVRFVLFPIYRINKEKSTVTIGVNQEFSYVLNEITTNFTRFELEGFTELRSGYAKTMFRLLKQYKSTGFYIVKIEEFRRILDIPESYRVADIDKRVLQQIEKELSPLYKKFEIVKKKKKGRGRGGIVSHLEFNFLEKLPLEKHEVPLHNWLEQ</sequence>
<comment type="similarity">
    <text evidence="1">Belongs to the initiator RepB protein family.</text>
</comment>
<dbReference type="Gene3D" id="1.10.10.10">
    <property type="entry name" value="Winged helix-like DNA-binding domain superfamily/Winged helix DNA-binding domain"/>
    <property type="match status" value="2"/>
</dbReference>
<dbReference type="RefSeq" id="WP_051905688.1">
    <property type="nucleotide sequence ID" value="NZ_FSRN01000004.1"/>
</dbReference>
<proteinExistence type="inferred from homology"/>
<dbReference type="SUPFAM" id="SSF46785">
    <property type="entry name" value="Winged helix' DNA-binding domain"/>
    <property type="match status" value="2"/>
</dbReference>
<protein>
    <submittedName>
        <fullName evidence="3">Initiator Replication protein</fullName>
    </submittedName>
</protein>
<gene>
    <name evidence="3" type="ORF">SAMN05878443_2393</name>
</gene>
<dbReference type="eggNOG" id="COG5527">
    <property type="taxonomic scope" value="Bacteria"/>
</dbReference>
<dbReference type="AlphaFoldDB" id="A0A1N6IKZ8"/>
<evidence type="ECO:0000259" key="2">
    <source>
        <dbReference type="Pfam" id="PF01051"/>
    </source>
</evidence>
<dbReference type="InterPro" id="IPR036390">
    <property type="entry name" value="WH_DNA-bd_sf"/>
</dbReference>
<evidence type="ECO:0000256" key="1">
    <source>
        <dbReference type="ARBA" id="ARBA00038283"/>
    </source>
</evidence>
<evidence type="ECO:0000313" key="3">
    <source>
        <dbReference type="EMBL" id="SIO32671.1"/>
    </source>
</evidence>
<dbReference type="InterPro" id="IPR036388">
    <property type="entry name" value="WH-like_DNA-bd_sf"/>
</dbReference>
<feature type="domain" description="Initiator Rep protein WH1" evidence="2">
    <location>
        <begin position="5"/>
        <end position="149"/>
    </location>
</feature>
<dbReference type="STRING" id="28230.SAMN05878443_2393"/>
<organism evidence="3 4">
    <name type="scientific">Carnobacterium alterfunditum</name>
    <dbReference type="NCBI Taxonomy" id="28230"/>
    <lineage>
        <taxon>Bacteria</taxon>
        <taxon>Bacillati</taxon>
        <taxon>Bacillota</taxon>
        <taxon>Bacilli</taxon>
        <taxon>Lactobacillales</taxon>
        <taxon>Carnobacteriaceae</taxon>
        <taxon>Carnobacterium</taxon>
    </lineage>
</organism>